<reference evidence="1 2" key="1">
    <citation type="journal article" date="2011" name="BMC Genomics">
        <title>Genome sequencing reveals diversification of virulence factor content and possible host adaptation in distinct subpopulations of Salmonella enterica.</title>
        <authorList>
            <person name="den Bakker H.C."/>
            <person name="Moreno Switt A.I."/>
            <person name="Govoni G."/>
            <person name="Cummings C.A."/>
            <person name="Ranieri M.L."/>
            <person name="Degoricija L."/>
            <person name="Hoelzer K."/>
            <person name="Rodriguez-Rivera L.D."/>
            <person name="Brown S."/>
            <person name="Bolchacova E."/>
            <person name="Furtado M.R."/>
            <person name="Wiedmann M."/>
        </authorList>
    </citation>
    <scope>NUCLEOTIDE SEQUENCE [LARGE SCALE GENOMIC DNA]</scope>
    <source>
        <strain evidence="1 2">R8-2977</strain>
    </source>
</reference>
<comment type="caution">
    <text evidence="1">The sequence shown here is derived from an EMBL/GenBank/DDBJ whole genome shotgun (WGS) entry which is preliminary data.</text>
</comment>
<dbReference type="EMBL" id="AFCW01000298">
    <property type="protein sequence ID" value="EHD06537.1"/>
    <property type="molecule type" value="Genomic_DNA"/>
</dbReference>
<proteinExistence type="predicted"/>
<evidence type="ECO:0000313" key="2">
    <source>
        <dbReference type="Proteomes" id="UP000004776"/>
    </source>
</evidence>
<evidence type="ECO:0000313" key="1">
    <source>
        <dbReference type="EMBL" id="EHD06537.1"/>
    </source>
</evidence>
<dbReference type="Proteomes" id="UP000004776">
    <property type="component" value="Unassembled WGS sequence"/>
</dbReference>
<accession>G5RRJ4</accession>
<sequence length="41" mass="4562">MQLPPLFQYVATELCENGLRAVQNYVKTACGPAGRFVLSEF</sequence>
<gene>
    <name evidence="1" type="ORF">LTSEURB_0740</name>
</gene>
<protein>
    <submittedName>
        <fullName evidence="1">Uncharacterized protein</fullName>
    </submittedName>
</protein>
<dbReference type="AlphaFoldDB" id="G5RRJ4"/>
<name>G5RRJ4_SALET</name>
<organism evidence="1 2">
    <name type="scientific">Salmonella enterica subsp. enterica serovar Urbana str. R8-2977</name>
    <dbReference type="NCBI Taxonomy" id="913084"/>
    <lineage>
        <taxon>Bacteria</taxon>
        <taxon>Pseudomonadati</taxon>
        <taxon>Pseudomonadota</taxon>
        <taxon>Gammaproteobacteria</taxon>
        <taxon>Enterobacterales</taxon>
        <taxon>Enterobacteriaceae</taxon>
        <taxon>Salmonella</taxon>
    </lineage>
</organism>
<dbReference type="PATRIC" id="fig|913084.3.peg.554"/>